<dbReference type="GO" id="GO:0005524">
    <property type="term" value="F:ATP binding"/>
    <property type="evidence" value="ECO:0007669"/>
    <property type="project" value="UniProtKB-KW"/>
</dbReference>
<feature type="region of interest" description="Disordered" evidence="12">
    <location>
        <begin position="29"/>
        <end position="48"/>
    </location>
</feature>
<dbReference type="PANTHER" id="PTHR12755:SF3">
    <property type="entry name" value="POLYNUCLEOTIDE 5'-HYDROXYL-KINASE NOL9"/>
    <property type="match status" value="1"/>
</dbReference>
<comment type="caution">
    <text evidence="14">The sequence shown here is derived from an EMBL/GenBank/DDBJ whole genome shotgun (WGS) entry which is preliminary data.</text>
</comment>
<name>A0A0B1PG05_UNCNE</name>
<dbReference type="EMBL" id="JNVN01000262">
    <property type="protein sequence ID" value="KHJ35776.1"/>
    <property type="molecule type" value="Genomic_DNA"/>
</dbReference>
<dbReference type="Gene3D" id="3.40.50.300">
    <property type="entry name" value="P-loop containing nucleotide triphosphate hydrolases"/>
    <property type="match status" value="1"/>
</dbReference>
<evidence type="ECO:0000313" key="14">
    <source>
        <dbReference type="EMBL" id="KHJ35776.1"/>
    </source>
</evidence>
<dbReference type="InterPro" id="IPR032319">
    <property type="entry name" value="CLP1_P"/>
</dbReference>
<organism evidence="14 15">
    <name type="scientific">Uncinula necator</name>
    <name type="common">Grape powdery mildew</name>
    <dbReference type="NCBI Taxonomy" id="52586"/>
    <lineage>
        <taxon>Eukaryota</taxon>
        <taxon>Fungi</taxon>
        <taxon>Dikarya</taxon>
        <taxon>Ascomycota</taxon>
        <taxon>Pezizomycotina</taxon>
        <taxon>Leotiomycetes</taxon>
        <taxon>Erysiphales</taxon>
        <taxon>Erysiphaceae</taxon>
        <taxon>Erysiphe</taxon>
    </lineage>
</organism>
<keyword evidence="15" id="KW-1185">Reference proteome</keyword>
<evidence type="ECO:0000256" key="1">
    <source>
        <dbReference type="ARBA" id="ARBA00003798"/>
    </source>
</evidence>
<evidence type="ECO:0000313" key="15">
    <source>
        <dbReference type="Proteomes" id="UP000030854"/>
    </source>
</evidence>
<keyword evidence="10" id="KW-0067">ATP-binding</keyword>
<evidence type="ECO:0000259" key="13">
    <source>
        <dbReference type="Pfam" id="PF16575"/>
    </source>
</evidence>
<accession>A0A0B1PG05</accession>
<dbReference type="GO" id="GO:0005730">
    <property type="term" value="C:nucleolus"/>
    <property type="evidence" value="ECO:0007669"/>
    <property type="project" value="UniProtKB-SubCell"/>
</dbReference>
<dbReference type="Pfam" id="PF16575">
    <property type="entry name" value="CLP1_P"/>
    <property type="match status" value="1"/>
</dbReference>
<evidence type="ECO:0000256" key="8">
    <source>
        <dbReference type="ARBA" id="ARBA00022741"/>
    </source>
</evidence>
<evidence type="ECO:0000256" key="12">
    <source>
        <dbReference type="SAM" id="MobiDB-lite"/>
    </source>
</evidence>
<evidence type="ECO:0000256" key="9">
    <source>
        <dbReference type="ARBA" id="ARBA00022777"/>
    </source>
</evidence>
<keyword evidence="9" id="KW-0418">Kinase</keyword>
<evidence type="ECO:0000256" key="7">
    <source>
        <dbReference type="ARBA" id="ARBA00022679"/>
    </source>
</evidence>
<proteinExistence type="inferred from homology"/>
<feature type="region of interest" description="Disordered" evidence="12">
    <location>
        <begin position="1"/>
        <end position="20"/>
    </location>
</feature>
<evidence type="ECO:0000256" key="3">
    <source>
        <dbReference type="ARBA" id="ARBA00011003"/>
    </source>
</evidence>
<dbReference type="InterPro" id="IPR045116">
    <property type="entry name" value="Clp1/Grc3"/>
</dbReference>
<dbReference type="CDD" id="cd02019">
    <property type="entry name" value="NK"/>
    <property type="match status" value="1"/>
</dbReference>
<comment type="similarity">
    <text evidence="3">Belongs to the Clp1 family. NOL9/GRC3 subfamily.</text>
</comment>
<keyword evidence="7" id="KW-0808">Transferase</keyword>
<dbReference type="STRING" id="52586.A0A0B1PG05"/>
<evidence type="ECO:0000256" key="10">
    <source>
        <dbReference type="ARBA" id="ARBA00022840"/>
    </source>
</evidence>
<dbReference type="SUPFAM" id="SSF52540">
    <property type="entry name" value="P-loop containing nucleoside triphosphate hydrolases"/>
    <property type="match status" value="1"/>
</dbReference>
<dbReference type="AlphaFoldDB" id="A0A0B1PG05"/>
<dbReference type="PANTHER" id="PTHR12755">
    <property type="entry name" value="CLEAVAGE/POLYADENYLATION FACTOR IA SUBUNIT CLP1P"/>
    <property type="match status" value="1"/>
</dbReference>
<gene>
    <name evidence="14" type="ORF">EV44_g5183</name>
</gene>
<comment type="function">
    <text evidence="1">Polynucleotide 5'-kinase involved in rRNA processing.</text>
</comment>
<sequence length="711" mass="79260">MSSSKRRKLTTPPSNSQLSAFAVRHTLKNKPCDSSTDEHNSGFNSQSVKVQAKGSASIDLIDNSANVDGSLEPKNSISVAGRPSKLFSTFAPCDKNFKESKDGSKFLKIAPGDRLVIVGQYEICVHKGDINLLGATLRHLRWYRVFASPAHSLPVIRCSRESSDLAEISLHPFESGFEELKSLSPLFGSLWDNKSGSDDSRFDNLSPKKNQSTFQILYSSCEKHQKSYFHALVSPPEWNLAISSCIKSSETPPIIFVCGPKSAGKSTFAKLLVNRFLSRSIEKATSISVALLDLDPGQPEYSPPGQLSLTHVKEPNLGPSFSHPVCGRVNECLRSHFIGAISPTLDPEFYITCALSLFSDYRRFLYNNNSKCPLVINTPGWVLGTGLEILIELLENIRPNIVMYMSQEGPPEVVESLKDVDKSINFVSLPSQTSESSSRTAAQLRKMLYISYFHLNSCFKDTLSWNFQPISSFRPWEIRYSGDSPGILGIMCYGEVPSANLLAETLNGSLLSIVVIDEMTVIPGLEKEKGNNKKKMLEDSVHLHKFLESNIIRTPEDLPYFDPKIVTKLRPETSHSIGLALVRGIDISRRRLQVITPISAITLEKLQETEKPIVLVHGKLDTPGWAYTEYLTQRNVLGNNPDIYDESENFLHHDCHENETDTYIALDSGVHEEQSQNIPWIERLQGHQGRSAGSFVWRVRRDLGKLNDGSD</sequence>
<dbReference type="Proteomes" id="UP000030854">
    <property type="component" value="Unassembled WGS sequence"/>
</dbReference>
<feature type="domain" description="Clp1 P-loop" evidence="13">
    <location>
        <begin position="259"/>
        <end position="454"/>
    </location>
</feature>
<dbReference type="GO" id="GO:0051731">
    <property type="term" value="F:polynucleotide 5'-hydroxyl-kinase activity"/>
    <property type="evidence" value="ECO:0007669"/>
    <property type="project" value="InterPro"/>
</dbReference>
<dbReference type="FunFam" id="3.40.50.300:FF:001156">
    <property type="entry name" value="Polynucleotide 5-hydroxyl-kinase grc3"/>
    <property type="match status" value="1"/>
</dbReference>
<dbReference type="HOGENOM" id="CLU_010345_1_0_1"/>
<keyword evidence="11" id="KW-0539">Nucleus</keyword>
<evidence type="ECO:0000256" key="6">
    <source>
        <dbReference type="ARBA" id="ARBA00022552"/>
    </source>
</evidence>
<evidence type="ECO:0000256" key="2">
    <source>
        <dbReference type="ARBA" id="ARBA00004604"/>
    </source>
</evidence>
<evidence type="ECO:0000256" key="5">
    <source>
        <dbReference type="ARBA" id="ARBA00019824"/>
    </source>
</evidence>
<evidence type="ECO:0000256" key="4">
    <source>
        <dbReference type="ARBA" id="ARBA00018706"/>
    </source>
</evidence>
<dbReference type="OMA" id="PEFAPMG"/>
<dbReference type="InterPro" id="IPR027417">
    <property type="entry name" value="P-loop_NTPase"/>
</dbReference>
<keyword evidence="6" id="KW-0698">rRNA processing</keyword>
<reference evidence="14 15" key="1">
    <citation type="journal article" date="2014" name="BMC Genomics">
        <title>Adaptive genomic structural variation in the grape powdery mildew pathogen, Erysiphe necator.</title>
        <authorList>
            <person name="Jones L."/>
            <person name="Riaz S."/>
            <person name="Morales-Cruz A."/>
            <person name="Amrine K.C."/>
            <person name="McGuire B."/>
            <person name="Gubler W.D."/>
            <person name="Walker M.A."/>
            <person name="Cantu D."/>
        </authorList>
    </citation>
    <scope>NUCLEOTIDE SEQUENCE [LARGE SCALE GENOMIC DNA]</scope>
    <source>
        <strain evidence="15">c</strain>
    </source>
</reference>
<dbReference type="GO" id="GO:0000448">
    <property type="term" value="P:cleavage in ITS2 between 5.8S rRNA and LSU-rRNA of tricistronic rRNA transcript (SSU-rRNA, 5.8S rRNA, LSU-rRNA)"/>
    <property type="evidence" value="ECO:0007669"/>
    <property type="project" value="TreeGrafter"/>
</dbReference>
<protein>
    <recommendedName>
        <fullName evidence="5">Polynucleotide 5'-hydroxyl-kinase GRC3</fullName>
    </recommendedName>
    <alternativeName>
        <fullName evidence="4">Polynucleotide 5'-hydroxyl-kinase grc3</fullName>
    </alternativeName>
</protein>
<evidence type="ECO:0000256" key="11">
    <source>
        <dbReference type="ARBA" id="ARBA00023242"/>
    </source>
</evidence>
<keyword evidence="8" id="KW-0547">Nucleotide-binding</keyword>
<comment type="subcellular location">
    <subcellularLocation>
        <location evidence="2">Nucleus</location>
        <location evidence="2">Nucleolus</location>
    </subcellularLocation>
</comment>